<proteinExistence type="predicted"/>
<protein>
    <submittedName>
        <fullName evidence="1">Uncharacterized protein</fullName>
    </submittedName>
</protein>
<dbReference type="AlphaFoldDB" id="A0A6N3BFK9"/>
<sequence>MKSIVVDGQLSLFDEQPKVVNIIPTKEENKDNPIFRELIDKYRDTCTRIVKVEKKLYVEIGDQTLSYEADGKPGGIFIRDMLLRPKDEILVANEYKSITAEQIKTLKNKMHIDKFIKRKSDNNILIQYDNFCMAIYPSGKFAKWKSPAVYSDNEVYSMNEIENINKMHEEIKEDPKVEGVTEISESEKTLRLGDKVKFDYHGPKEGNIVRIYNKGETVNVSWDNKQTAFYYKSVVKINA</sequence>
<dbReference type="RefSeq" id="WP_156736497.1">
    <property type="nucleotide sequence ID" value="NZ_CACRTU010000012.1"/>
</dbReference>
<dbReference type="EMBL" id="CACRTU010000012">
    <property type="protein sequence ID" value="VYU03530.1"/>
    <property type="molecule type" value="Genomic_DNA"/>
</dbReference>
<accession>A0A6N3BFK9</accession>
<gene>
    <name evidence="1" type="ORF">CBLFYP62_00072</name>
</gene>
<reference evidence="1" key="1">
    <citation type="submission" date="2019-11" db="EMBL/GenBank/DDBJ databases">
        <authorList>
            <person name="Feng L."/>
        </authorList>
    </citation>
    <scope>NUCLEOTIDE SEQUENCE</scope>
    <source>
        <strain evidence="1">CButyricumLFYP62</strain>
    </source>
</reference>
<organism evidence="1">
    <name type="scientific">Clostridium butyricum</name>
    <dbReference type="NCBI Taxonomy" id="1492"/>
    <lineage>
        <taxon>Bacteria</taxon>
        <taxon>Bacillati</taxon>
        <taxon>Bacillota</taxon>
        <taxon>Clostridia</taxon>
        <taxon>Eubacteriales</taxon>
        <taxon>Clostridiaceae</taxon>
        <taxon>Clostridium</taxon>
    </lineage>
</organism>
<evidence type="ECO:0000313" key="1">
    <source>
        <dbReference type="EMBL" id="VYU03530.1"/>
    </source>
</evidence>
<name>A0A6N3BFK9_CLOBU</name>